<keyword evidence="1" id="KW-0347">Helicase</keyword>
<keyword evidence="5" id="KW-1185">Reference proteome</keyword>
<dbReference type="PANTHER" id="PTHR10492">
    <property type="match status" value="1"/>
</dbReference>
<organism evidence="4 5">
    <name type="scientific">Mucuna pruriens</name>
    <name type="common">Velvet bean</name>
    <name type="synonym">Dolichos pruriens</name>
    <dbReference type="NCBI Taxonomy" id="157652"/>
    <lineage>
        <taxon>Eukaryota</taxon>
        <taxon>Viridiplantae</taxon>
        <taxon>Streptophyta</taxon>
        <taxon>Embryophyta</taxon>
        <taxon>Tracheophyta</taxon>
        <taxon>Spermatophyta</taxon>
        <taxon>Magnoliopsida</taxon>
        <taxon>eudicotyledons</taxon>
        <taxon>Gunneridae</taxon>
        <taxon>Pentapetalae</taxon>
        <taxon>rosids</taxon>
        <taxon>fabids</taxon>
        <taxon>Fabales</taxon>
        <taxon>Fabaceae</taxon>
        <taxon>Papilionoideae</taxon>
        <taxon>50 kb inversion clade</taxon>
        <taxon>NPAAA clade</taxon>
        <taxon>indigoferoid/millettioid clade</taxon>
        <taxon>Phaseoleae</taxon>
        <taxon>Mucuna</taxon>
    </lineage>
</organism>
<comment type="cofactor">
    <cofactor evidence="1">
        <name>Mg(2+)</name>
        <dbReference type="ChEBI" id="CHEBI:18420"/>
    </cofactor>
</comment>
<dbReference type="GO" id="GO:0006281">
    <property type="term" value="P:DNA repair"/>
    <property type="evidence" value="ECO:0007669"/>
    <property type="project" value="UniProtKB-KW"/>
</dbReference>
<dbReference type="GO" id="GO:0016887">
    <property type="term" value="F:ATP hydrolysis activity"/>
    <property type="evidence" value="ECO:0007669"/>
    <property type="project" value="RHEA"/>
</dbReference>
<dbReference type="Proteomes" id="UP000257109">
    <property type="component" value="Unassembled WGS sequence"/>
</dbReference>
<proteinExistence type="inferred from homology"/>
<evidence type="ECO:0000313" key="4">
    <source>
        <dbReference type="EMBL" id="RDX97587.1"/>
    </source>
</evidence>
<feature type="non-terminal residue" evidence="4">
    <location>
        <position position="1"/>
    </location>
</feature>
<dbReference type="OrthoDB" id="1436556at2759"/>
<dbReference type="GO" id="GO:0043139">
    <property type="term" value="F:5'-3' DNA helicase activity"/>
    <property type="evidence" value="ECO:0007669"/>
    <property type="project" value="UniProtKB-EC"/>
</dbReference>
<dbReference type="EC" id="5.6.2.3" evidence="1"/>
<dbReference type="EMBL" id="QJKJ01003617">
    <property type="protein sequence ID" value="RDX97587.1"/>
    <property type="molecule type" value="Genomic_DNA"/>
</dbReference>
<comment type="caution">
    <text evidence="4">The sequence shown here is derived from an EMBL/GenBank/DDBJ whole genome shotgun (WGS) entry which is preliminary data.</text>
</comment>
<keyword evidence="1" id="KW-0227">DNA damage</keyword>
<reference evidence="4" key="1">
    <citation type="submission" date="2018-05" db="EMBL/GenBank/DDBJ databases">
        <title>Draft genome of Mucuna pruriens seed.</title>
        <authorList>
            <person name="Nnadi N.E."/>
            <person name="Vos R."/>
            <person name="Hasami M.H."/>
            <person name="Devisetty U.K."/>
            <person name="Aguiy J.C."/>
        </authorList>
    </citation>
    <scope>NUCLEOTIDE SEQUENCE [LARGE SCALE GENOMIC DNA]</scope>
    <source>
        <strain evidence="4">JCA_2017</strain>
    </source>
</reference>
<dbReference type="STRING" id="157652.A0A371H482"/>
<dbReference type="GO" id="GO:0005524">
    <property type="term" value="F:ATP binding"/>
    <property type="evidence" value="ECO:0007669"/>
    <property type="project" value="UniProtKB-KW"/>
</dbReference>
<gene>
    <name evidence="4" type="ORF">CR513_19624</name>
</gene>
<dbReference type="InterPro" id="IPR049163">
    <property type="entry name" value="Pif1-like_2B_dom"/>
</dbReference>
<keyword evidence="1" id="KW-0547">Nucleotide-binding</keyword>
<accession>A0A371H482</accession>
<feature type="domain" description="DNA helicase Pif1-like 2B" evidence="3">
    <location>
        <begin position="151"/>
        <end position="197"/>
    </location>
</feature>
<sequence>MMHKFCFEALDKSLRDIMSYEDNAFSIFEGKMVMLGGDFRQILLVILRGNHFNIVHATTSNTLYIWDHCQVLSLMKNMCVQHNGKIFEPNDCYALIEIPGYLFNMLFIHFCYHITLNLSCYISDEREYLSSNPIDKLEGVQTQAFEVLTIEFLSFVRTSSLLNHKIKLKIGTPVMLLRNLDQYEGLCNNNRLIVTRLANYVIGAKIMFGNNIESMIYISQMYIEIISYNCLICYDNQQISRSIISKYTFLDLCIVMVNCMWHILKFKVNRN</sequence>
<dbReference type="InterPro" id="IPR010285">
    <property type="entry name" value="DNA_helicase_pif1-like_DEAD"/>
</dbReference>
<dbReference type="PANTHER" id="PTHR10492:SF78">
    <property type="entry name" value="ATP-DEPENDENT DNA HELICASE"/>
    <property type="match status" value="1"/>
</dbReference>
<keyword evidence="1" id="KW-0234">DNA repair</keyword>
<keyword evidence="1" id="KW-0233">DNA recombination</keyword>
<dbReference type="InterPro" id="IPR027417">
    <property type="entry name" value="P-loop_NTPase"/>
</dbReference>
<dbReference type="SUPFAM" id="SSF52540">
    <property type="entry name" value="P-loop containing nucleoside triphosphate hydrolases"/>
    <property type="match status" value="1"/>
</dbReference>
<dbReference type="GO" id="GO:0006310">
    <property type="term" value="P:DNA recombination"/>
    <property type="evidence" value="ECO:0007669"/>
    <property type="project" value="UniProtKB-KW"/>
</dbReference>
<dbReference type="AlphaFoldDB" id="A0A371H482"/>
<comment type="similarity">
    <text evidence="1">Belongs to the helicase family.</text>
</comment>
<protein>
    <recommendedName>
        <fullName evidence="1">ATP-dependent DNA helicase</fullName>
        <ecNumber evidence="1">5.6.2.3</ecNumber>
    </recommendedName>
</protein>
<keyword evidence="1" id="KW-0378">Hydrolase</keyword>
<name>A0A371H482_MUCPR</name>
<comment type="catalytic activity">
    <reaction evidence="1">
        <text>ATP + H2O = ADP + phosphate + H(+)</text>
        <dbReference type="Rhea" id="RHEA:13065"/>
        <dbReference type="ChEBI" id="CHEBI:15377"/>
        <dbReference type="ChEBI" id="CHEBI:15378"/>
        <dbReference type="ChEBI" id="CHEBI:30616"/>
        <dbReference type="ChEBI" id="CHEBI:43474"/>
        <dbReference type="ChEBI" id="CHEBI:456216"/>
        <dbReference type="EC" id="5.6.2.3"/>
    </reaction>
</comment>
<feature type="domain" description="DNA helicase Pif1-like DEAD-box helicase" evidence="2">
    <location>
        <begin position="1"/>
        <end position="83"/>
    </location>
</feature>
<dbReference type="GO" id="GO:0000723">
    <property type="term" value="P:telomere maintenance"/>
    <property type="evidence" value="ECO:0007669"/>
    <property type="project" value="InterPro"/>
</dbReference>
<evidence type="ECO:0000259" key="2">
    <source>
        <dbReference type="Pfam" id="PF05970"/>
    </source>
</evidence>
<dbReference type="Pfam" id="PF05970">
    <property type="entry name" value="PIF1"/>
    <property type="match status" value="1"/>
</dbReference>
<evidence type="ECO:0000313" key="5">
    <source>
        <dbReference type="Proteomes" id="UP000257109"/>
    </source>
</evidence>
<evidence type="ECO:0000259" key="3">
    <source>
        <dbReference type="Pfam" id="PF21530"/>
    </source>
</evidence>
<evidence type="ECO:0000256" key="1">
    <source>
        <dbReference type="RuleBase" id="RU363044"/>
    </source>
</evidence>
<keyword evidence="1" id="KW-0067">ATP-binding</keyword>
<dbReference type="Pfam" id="PF21530">
    <property type="entry name" value="Pif1_2B_dom"/>
    <property type="match status" value="1"/>
</dbReference>